<dbReference type="Proteomes" id="UP001153292">
    <property type="component" value="Chromosome 17"/>
</dbReference>
<sequence>MAKRLWPCAFVLCFLNLALEVKNGFGLQKEGQRTCIVGAGYSGLGTARYMKDYGVNFTLFEATKHVGGTWRFDPHVGTDEDGLPLFTSMYKHLRINTPRLTMEYRGFPFPEDTQSYPTGECFHKYLRSFAKHFELEKYIQFQSFVTLIKWAEDHWNITYTKVDTKETRTAECDFVVVANGEFSTPVWPSFEGQDIFKGKMIHSHDYKDPEDYRNRRVLLVGAGPSGLDLAMHLSNVTAKLVHSHHLNYNQPFFSSSYVKKPDVKMFTSNGVMFQDNTFEDIDDVIFCTGYVFSHPFLDKSVGITATGKFLLPLYQHMVNIRHPSMVFVGIPKKVLNNVLEAQGEYAAALAAGKFELPPQETMLKSWLRHVRTLHSRGMKILDVNVIGNEMDNYFANLTQEAGIYRRPPVLSDIRDFNARYRLEDLLNYRDYDYRIIDDYKYERWYNPRKGNPCPLEI</sequence>
<dbReference type="PRINTS" id="PR00370">
    <property type="entry name" value="FMOXYGENASE"/>
</dbReference>
<dbReference type="EMBL" id="OU963910">
    <property type="protein sequence ID" value="CAH0400450.1"/>
    <property type="molecule type" value="Genomic_DNA"/>
</dbReference>
<dbReference type="PANTHER" id="PTHR23023">
    <property type="entry name" value="DIMETHYLANILINE MONOOXYGENASE"/>
    <property type="match status" value="1"/>
</dbReference>
<feature type="chain" id="PRO_5045823648" description="Flavin-containing monooxygenase" evidence="7">
    <location>
        <begin position="25"/>
        <end position="457"/>
    </location>
</feature>
<protein>
    <recommendedName>
        <fullName evidence="6">Flavin-containing monooxygenase</fullName>
        <ecNumber evidence="6">1.-.-.-</ecNumber>
    </recommendedName>
</protein>
<dbReference type="Pfam" id="PF00743">
    <property type="entry name" value="FMO-like"/>
    <property type="match status" value="2"/>
</dbReference>
<proteinExistence type="inferred from homology"/>
<gene>
    <name evidence="8" type="ORF">CHILSU_LOCUS3644</name>
</gene>
<evidence type="ECO:0000256" key="7">
    <source>
        <dbReference type="SAM" id="SignalP"/>
    </source>
</evidence>
<keyword evidence="2 6" id="KW-0285">Flavoprotein</keyword>
<keyword evidence="5 6" id="KW-0560">Oxidoreductase</keyword>
<evidence type="ECO:0000256" key="3">
    <source>
        <dbReference type="ARBA" id="ARBA00022827"/>
    </source>
</evidence>
<keyword evidence="4" id="KW-0521">NADP</keyword>
<keyword evidence="6" id="KW-0503">Monooxygenase</keyword>
<keyword evidence="7" id="KW-0732">Signal</keyword>
<evidence type="ECO:0000256" key="1">
    <source>
        <dbReference type="ARBA" id="ARBA00009183"/>
    </source>
</evidence>
<name>A0ABN8AW99_CHISP</name>
<organism evidence="8 9">
    <name type="scientific">Chilo suppressalis</name>
    <name type="common">Asiatic rice borer moth</name>
    <dbReference type="NCBI Taxonomy" id="168631"/>
    <lineage>
        <taxon>Eukaryota</taxon>
        <taxon>Metazoa</taxon>
        <taxon>Ecdysozoa</taxon>
        <taxon>Arthropoda</taxon>
        <taxon>Hexapoda</taxon>
        <taxon>Insecta</taxon>
        <taxon>Pterygota</taxon>
        <taxon>Neoptera</taxon>
        <taxon>Endopterygota</taxon>
        <taxon>Lepidoptera</taxon>
        <taxon>Glossata</taxon>
        <taxon>Ditrysia</taxon>
        <taxon>Pyraloidea</taxon>
        <taxon>Crambidae</taxon>
        <taxon>Crambinae</taxon>
        <taxon>Chilo</taxon>
    </lineage>
</organism>
<dbReference type="InterPro" id="IPR000960">
    <property type="entry name" value="Flavin_mOase"/>
</dbReference>
<keyword evidence="3 6" id="KW-0274">FAD</keyword>
<comment type="cofactor">
    <cofactor evidence="6">
        <name>FAD</name>
        <dbReference type="ChEBI" id="CHEBI:57692"/>
    </cofactor>
</comment>
<keyword evidence="9" id="KW-1185">Reference proteome</keyword>
<dbReference type="InterPro" id="IPR036188">
    <property type="entry name" value="FAD/NAD-bd_sf"/>
</dbReference>
<dbReference type="Gene3D" id="3.50.50.60">
    <property type="entry name" value="FAD/NAD(P)-binding domain"/>
    <property type="match status" value="2"/>
</dbReference>
<evidence type="ECO:0000256" key="5">
    <source>
        <dbReference type="ARBA" id="ARBA00023002"/>
    </source>
</evidence>
<dbReference type="InterPro" id="IPR050346">
    <property type="entry name" value="FMO-like"/>
</dbReference>
<evidence type="ECO:0000313" key="8">
    <source>
        <dbReference type="EMBL" id="CAH0400450.1"/>
    </source>
</evidence>
<evidence type="ECO:0000313" key="9">
    <source>
        <dbReference type="Proteomes" id="UP001153292"/>
    </source>
</evidence>
<dbReference type="EC" id="1.-.-.-" evidence="6"/>
<feature type="signal peptide" evidence="7">
    <location>
        <begin position="1"/>
        <end position="24"/>
    </location>
</feature>
<accession>A0ABN8AW99</accession>
<evidence type="ECO:0000256" key="4">
    <source>
        <dbReference type="ARBA" id="ARBA00022857"/>
    </source>
</evidence>
<evidence type="ECO:0000256" key="6">
    <source>
        <dbReference type="RuleBase" id="RU361177"/>
    </source>
</evidence>
<dbReference type="SUPFAM" id="SSF51905">
    <property type="entry name" value="FAD/NAD(P)-binding domain"/>
    <property type="match status" value="2"/>
</dbReference>
<comment type="similarity">
    <text evidence="1 6">Belongs to the FMO family.</text>
</comment>
<evidence type="ECO:0000256" key="2">
    <source>
        <dbReference type="ARBA" id="ARBA00022630"/>
    </source>
</evidence>
<reference evidence="8" key="1">
    <citation type="submission" date="2021-12" db="EMBL/GenBank/DDBJ databases">
        <authorList>
            <person name="King R."/>
        </authorList>
    </citation>
    <scope>NUCLEOTIDE SEQUENCE</scope>
</reference>
<dbReference type="InterPro" id="IPR020946">
    <property type="entry name" value="Flavin_mOase-like"/>
</dbReference>